<name>A0AAD9HIW7_9PEZI</name>
<evidence type="ECO:0000313" key="1">
    <source>
        <dbReference type="EMBL" id="KAK2028884.1"/>
    </source>
</evidence>
<keyword evidence="2" id="KW-1185">Reference proteome</keyword>
<protein>
    <submittedName>
        <fullName evidence="1">Uncharacterized protein</fullName>
    </submittedName>
</protein>
<reference evidence="1" key="1">
    <citation type="submission" date="2021-06" db="EMBL/GenBank/DDBJ databases">
        <title>Comparative genomics, transcriptomics and evolutionary studies reveal genomic signatures of adaptation to plant cell wall in hemibiotrophic fungi.</title>
        <authorList>
            <consortium name="DOE Joint Genome Institute"/>
            <person name="Baroncelli R."/>
            <person name="Diaz J.F."/>
            <person name="Benocci T."/>
            <person name="Peng M."/>
            <person name="Battaglia E."/>
            <person name="Haridas S."/>
            <person name="Andreopoulos W."/>
            <person name="Labutti K."/>
            <person name="Pangilinan J."/>
            <person name="Floch G.L."/>
            <person name="Makela M.R."/>
            <person name="Henrissat B."/>
            <person name="Grigoriev I.V."/>
            <person name="Crouch J.A."/>
            <person name="De Vries R.P."/>
            <person name="Sukno S.A."/>
            <person name="Thon M.R."/>
        </authorList>
    </citation>
    <scope>NUCLEOTIDE SEQUENCE</scope>
    <source>
        <strain evidence="1">MAFF235873</strain>
    </source>
</reference>
<organism evidence="1 2">
    <name type="scientific">Colletotrichum zoysiae</name>
    <dbReference type="NCBI Taxonomy" id="1216348"/>
    <lineage>
        <taxon>Eukaryota</taxon>
        <taxon>Fungi</taxon>
        <taxon>Dikarya</taxon>
        <taxon>Ascomycota</taxon>
        <taxon>Pezizomycotina</taxon>
        <taxon>Sordariomycetes</taxon>
        <taxon>Hypocreomycetidae</taxon>
        <taxon>Glomerellales</taxon>
        <taxon>Glomerellaceae</taxon>
        <taxon>Colletotrichum</taxon>
        <taxon>Colletotrichum graminicola species complex</taxon>
    </lineage>
</organism>
<dbReference type="AlphaFoldDB" id="A0AAD9HIW7"/>
<sequence length="126" mass="13926">MFGFARFIRTLKKPKGGLLVILLQSLLFLFFFLAFCTGSVSPFLGLVSPRPVGTDGLARYDNSVGGGERGRSICSIGVFLFTYLYAQHESRTRDDVFVYVTRTSEETTFLRFSGEAEVGALPHLAT</sequence>
<dbReference type="Proteomes" id="UP001232148">
    <property type="component" value="Unassembled WGS sequence"/>
</dbReference>
<accession>A0AAD9HIW7</accession>
<gene>
    <name evidence="1" type="ORF">LX32DRAFT_379877</name>
</gene>
<evidence type="ECO:0000313" key="2">
    <source>
        <dbReference type="Proteomes" id="UP001232148"/>
    </source>
</evidence>
<dbReference type="EMBL" id="MU842871">
    <property type="protein sequence ID" value="KAK2028884.1"/>
    <property type="molecule type" value="Genomic_DNA"/>
</dbReference>
<proteinExistence type="predicted"/>
<comment type="caution">
    <text evidence="1">The sequence shown here is derived from an EMBL/GenBank/DDBJ whole genome shotgun (WGS) entry which is preliminary data.</text>
</comment>